<dbReference type="EMBL" id="JAEHNZ010000001">
    <property type="protein sequence ID" value="MBK0395053.1"/>
    <property type="molecule type" value="Genomic_DNA"/>
</dbReference>
<evidence type="ECO:0000313" key="2">
    <source>
        <dbReference type="Proteomes" id="UP000614058"/>
    </source>
</evidence>
<gene>
    <name evidence="1" type="ORF">JDW22_00270</name>
</gene>
<accession>A0ABS1BPB2</accession>
<evidence type="ECO:0000313" key="1">
    <source>
        <dbReference type="EMBL" id="MBK0395053.1"/>
    </source>
</evidence>
<name>A0ABS1BPB2_9NEIS</name>
<keyword evidence="2" id="KW-1185">Reference proteome</keyword>
<organism evidence="1 2">
    <name type="scientific">Kingella bonacorsii</name>
    <dbReference type="NCBI Taxonomy" id="2796361"/>
    <lineage>
        <taxon>Bacteria</taxon>
        <taxon>Pseudomonadati</taxon>
        <taxon>Pseudomonadota</taxon>
        <taxon>Betaproteobacteria</taxon>
        <taxon>Neisseriales</taxon>
        <taxon>Neisseriaceae</taxon>
        <taxon>Kingella</taxon>
    </lineage>
</organism>
<reference evidence="1 2" key="1">
    <citation type="journal article" date="2021" name="Pathogens">
        <title>Isolation and Characterization of Kingella bonacorsii sp. nov., A Novel Kingella Species Detected in a Stable Periodontitis Subject.</title>
        <authorList>
            <person name="Antezack A."/>
            <person name="Boxberger M."/>
            <person name="Rolland C."/>
            <person name="Monnet-Corti V."/>
            <person name="La Scola B."/>
        </authorList>
    </citation>
    <scope>NUCLEOTIDE SEQUENCE [LARGE SCALE GENOMIC DNA]</scope>
    <source>
        <strain evidence="1 2">Marseille-Q4569</strain>
    </source>
</reference>
<dbReference type="Proteomes" id="UP000614058">
    <property type="component" value="Unassembled WGS sequence"/>
</dbReference>
<proteinExistence type="predicted"/>
<comment type="caution">
    <text evidence="1">The sequence shown here is derived from an EMBL/GenBank/DDBJ whole genome shotgun (WGS) entry which is preliminary data.</text>
</comment>
<protein>
    <submittedName>
        <fullName evidence="1">Uncharacterized protein</fullName>
    </submittedName>
</protein>
<sequence>MGVGRAFKRGEGLVQAGAQAGFEFGGGGLGKRYHEDFFYVLFFQQHEAGEQGGDVPCFACACAGFDKVDAVNGDGEWVERGGSGHGRQPENGLGWGNNGRNDSMMRGRFRFAAARCFNAVEACGFQAAW</sequence>